<sequence>MRAKVAQSTSTLAGQVDSGTFAPIPLYRQIEAHMLAATRLQGSYTTLQVMVKGTSDTARLWVYVCDDRPIAGCDPFY</sequence>
<name>A0A7G6VZU2_9SPHN</name>
<dbReference type="Pfam" id="PF03050">
    <property type="entry name" value="DDE_Tnp_IS66"/>
    <property type="match status" value="1"/>
</dbReference>
<organism evidence="2 3">
    <name type="scientific">Croceicoccus marinus</name>
    <dbReference type="NCBI Taxonomy" id="450378"/>
    <lineage>
        <taxon>Bacteria</taxon>
        <taxon>Pseudomonadati</taxon>
        <taxon>Pseudomonadota</taxon>
        <taxon>Alphaproteobacteria</taxon>
        <taxon>Sphingomonadales</taxon>
        <taxon>Erythrobacteraceae</taxon>
        <taxon>Croceicoccus</taxon>
    </lineage>
</organism>
<dbReference type="AlphaFoldDB" id="A0A7G6VZU2"/>
<dbReference type="Proteomes" id="UP000515297">
    <property type="component" value="Plasmid plas1"/>
</dbReference>
<geneLocation type="plasmid" evidence="2 3">
    <name>plas1</name>
</geneLocation>
<feature type="domain" description="Transposase IS66 central" evidence="1">
    <location>
        <begin position="5"/>
        <end position="69"/>
    </location>
</feature>
<evidence type="ECO:0000313" key="2">
    <source>
        <dbReference type="EMBL" id="QNE07257.1"/>
    </source>
</evidence>
<dbReference type="EMBL" id="CP060053">
    <property type="protein sequence ID" value="QNE07257.1"/>
    <property type="molecule type" value="Genomic_DNA"/>
</dbReference>
<evidence type="ECO:0000313" key="3">
    <source>
        <dbReference type="Proteomes" id="UP000515297"/>
    </source>
</evidence>
<evidence type="ECO:0000259" key="1">
    <source>
        <dbReference type="Pfam" id="PF03050"/>
    </source>
</evidence>
<reference evidence="2 3" key="1">
    <citation type="submission" date="2020-08" db="EMBL/GenBank/DDBJ databases">
        <authorList>
            <person name="Liu G."/>
            <person name="Sun C."/>
        </authorList>
    </citation>
    <scope>NUCLEOTIDE SEQUENCE [LARGE SCALE GENOMIC DNA]</scope>
    <source>
        <strain evidence="2 3">OT19</strain>
        <plasmid evidence="2 3">plas1</plasmid>
    </source>
</reference>
<protein>
    <submittedName>
        <fullName evidence="2">Transposase</fullName>
    </submittedName>
</protein>
<gene>
    <name evidence="2" type="ORF">H4O24_15180</name>
</gene>
<proteinExistence type="predicted"/>
<dbReference type="InterPro" id="IPR004291">
    <property type="entry name" value="Transposase_IS66_central"/>
</dbReference>
<accession>A0A7G6VZU2</accession>
<keyword evidence="2" id="KW-0614">Plasmid</keyword>